<dbReference type="PANTHER" id="PTHR46411">
    <property type="entry name" value="FAMILY ATPASE, PUTATIVE-RELATED"/>
    <property type="match status" value="1"/>
</dbReference>
<comment type="caution">
    <text evidence="3">The sequence shown here is derived from an EMBL/GenBank/DDBJ whole genome shotgun (WGS) entry which is preliminary data.</text>
</comment>
<dbReference type="Pfam" id="PF22942">
    <property type="entry name" value="DUF7025"/>
    <property type="match status" value="1"/>
</dbReference>
<organism evidence="3 4">
    <name type="scientific">Lithohypha guttulata</name>
    <dbReference type="NCBI Taxonomy" id="1690604"/>
    <lineage>
        <taxon>Eukaryota</taxon>
        <taxon>Fungi</taxon>
        <taxon>Dikarya</taxon>
        <taxon>Ascomycota</taxon>
        <taxon>Pezizomycotina</taxon>
        <taxon>Eurotiomycetes</taxon>
        <taxon>Chaetothyriomycetidae</taxon>
        <taxon>Chaetothyriales</taxon>
        <taxon>Trichomeriaceae</taxon>
        <taxon>Lithohypha</taxon>
    </lineage>
</organism>
<dbReference type="Pfam" id="PF00004">
    <property type="entry name" value="AAA"/>
    <property type="match status" value="1"/>
</dbReference>
<evidence type="ECO:0000313" key="4">
    <source>
        <dbReference type="Proteomes" id="UP001345013"/>
    </source>
</evidence>
<reference evidence="3 4" key="1">
    <citation type="submission" date="2023-08" db="EMBL/GenBank/DDBJ databases">
        <title>Black Yeasts Isolated from many extreme environments.</title>
        <authorList>
            <person name="Coleine C."/>
            <person name="Stajich J.E."/>
            <person name="Selbmann L."/>
        </authorList>
    </citation>
    <scope>NUCLEOTIDE SEQUENCE [LARGE SCALE GENOMIC DNA]</scope>
    <source>
        <strain evidence="3 4">CCFEE 5885</strain>
    </source>
</reference>
<dbReference type="PANTHER" id="PTHR46411:SF3">
    <property type="entry name" value="AAA+ ATPASE DOMAIN-CONTAINING PROTEIN"/>
    <property type="match status" value="1"/>
</dbReference>
<dbReference type="Proteomes" id="UP001345013">
    <property type="component" value="Unassembled WGS sequence"/>
</dbReference>
<dbReference type="CDD" id="cd19481">
    <property type="entry name" value="RecA-like_protease"/>
    <property type="match status" value="1"/>
</dbReference>
<proteinExistence type="predicted"/>
<dbReference type="SUPFAM" id="SSF52540">
    <property type="entry name" value="P-loop containing nucleoside triphosphate hydrolases"/>
    <property type="match status" value="1"/>
</dbReference>
<sequence>MAVDPQKHEQAEAATDGRIGPEKRLVKNGVIEDQAAATKDKVGNGTEEEPGNDTINDAAPSKQGKIAGEGAEKRTKPVVRYDEYWDMRNFAWKLRKSAKPEKKRGKQDSIIVVRRRIDHKGRHFETAIDVYSPIVAEALNEINGNVQRTKLKHAPPVADLHLLYHSLDRLKKKLYTENAKENPDPKVVEHLETIINFTIDEQAGEIASLSTLLPAGEITWGLLWALFKPNVLAYHFHQLTEQHLVVLTRWTEIEKRCDGQYFKIGCDVVNDDGVSFGLAKKMFEIKEFEGASRIQDLRVFPLEYHSKADDVVSHARTRAGRFVRMVGHQYMEISGSAMREIRSSRHEPREVRFFSCGKMIVDPKSFRLFEPDAEYNLSVYAILDRDRLDEEQLAICTPIVFGYCFQRKLWGGYALDRCHDVVWQNDAFSQLVLSQNRKQMVHSLVRQHKKRKQAFDDVVEGKGKGLIGLLSGKPGSGKTLTAESISQLTRQPLYTVSAGELGEKPQEVDERLTMILALAVTWDAVVLLDEADVFLQTRDDNNVTRNALVSIFLRQLEYFEGILILTTNRIGNIDPAFESRIHFSFHYPDLDFVARKQIWAIFWKRAGAEGAKVADLNDESISSLAKHALNGRQIKNTVASALSLALEEEVPLEKRHADTVLDVVESWDKAVAAQDGA</sequence>
<evidence type="ECO:0000256" key="1">
    <source>
        <dbReference type="SAM" id="MobiDB-lite"/>
    </source>
</evidence>
<dbReference type="InterPro" id="IPR027417">
    <property type="entry name" value="P-loop_NTPase"/>
</dbReference>
<name>A0ABR0KM79_9EURO</name>
<dbReference type="InterPro" id="IPR054289">
    <property type="entry name" value="DUF7025"/>
</dbReference>
<feature type="domain" description="AAA+ ATPase" evidence="2">
    <location>
        <begin position="464"/>
        <end position="591"/>
    </location>
</feature>
<dbReference type="SMART" id="SM00382">
    <property type="entry name" value="AAA"/>
    <property type="match status" value="1"/>
</dbReference>
<protein>
    <recommendedName>
        <fullName evidence="2">AAA+ ATPase domain-containing protein</fullName>
    </recommendedName>
</protein>
<evidence type="ECO:0000259" key="2">
    <source>
        <dbReference type="SMART" id="SM00382"/>
    </source>
</evidence>
<dbReference type="Gene3D" id="3.40.50.300">
    <property type="entry name" value="P-loop containing nucleotide triphosphate hydrolases"/>
    <property type="match status" value="1"/>
</dbReference>
<gene>
    <name evidence="3" type="ORF">LTR24_000834</name>
</gene>
<keyword evidence="4" id="KW-1185">Reference proteome</keyword>
<evidence type="ECO:0000313" key="3">
    <source>
        <dbReference type="EMBL" id="KAK5100688.1"/>
    </source>
</evidence>
<accession>A0ABR0KM79</accession>
<feature type="region of interest" description="Disordered" evidence="1">
    <location>
        <begin position="1"/>
        <end position="73"/>
    </location>
</feature>
<dbReference type="EMBL" id="JAVRRG010000006">
    <property type="protein sequence ID" value="KAK5100688.1"/>
    <property type="molecule type" value="Genomic_DNA"/>
</dbReference>
<feature type="compositionally biased region" description="Basic and acidic residues" evidence="1">
    <location>
        <begin position="1"/>
        <end position="11"/>
    </location>
</feature>
<dbReference type="InterPro" id="IPR003593">
    <property type="entry name" value="AAA+_ATPase"/>
</dbReference>
<dbReference type="InterPro" id="IPR003959">
    <property type="entry name" value="ATPase_AAA_core"/>
</dbReference>